<dbReference type="PANTHER" id="PTHR30126">
    <property type="entry name" value="HTH-TYPE TRANSCRIPTIONAL REGULATOR"/>
    <property type="match status" value="1"/>
</dbReference>
<comment type="similarity">
    <text evidence="1">Belongs to the LysR transcriptional regulatory family.</text>
</comment>
<reference evidence="6 7" key="1">
    <citation type="submission" date="2023-07" db="EMBL/GenBank/DDBJ databases">
        <title>Genomic Encyclopedia of Type Strains, Phase IV (KMG-IV): sequencing the most valuable type-strain genomes for metagenomic binning, comparative biology and taxonomic classification.</title>
        <authorList>
            <person name="Goeker M."/>
        </authorList>
    </citation>
    <scope>NUCLEOTIDE SEQUENCE [LARGE SCALE GENOMIC DNA]</scope>
    <source>
        <strain evidence="6 7">DSM 19619</strain>
    </source>
</reference>
<dbReference type="SUPFAM" id="SSF53850">
    <property type="entry name" value="Periplasmic binding protein-like II"/>
    <property type="match status" value="1"/>
</dbReference>
<accession>A0ABU0J8W5</accession>
<dbReference type="Proteomes" id="UP001242480">
    <property type="component" value="Unassembled WGS sequence"/>
</dbReference>
<dbReference type="EMBL" id="JAUSVX010000006">
    <property type="protein sequence ID" value="MDQ0470718.1"/>
    <property type="molecule type" value="Genomic_DNA"/>
</dbReference>
<keyword evidence="2" id="KW-0805">Transcription regulation</keyword>
<dbReference type="GO" id="GO:0003677">
    <property type="term" value="F:DNA binding"/>
    <property type="evidence" value="ECO:0007669"/>
    <property type="project" value="UniProtKB-KW"/>
</dbReference>
<evidence type="ECO:0000313" key="6">
    <source>
        <dbReference type="EMBL" id="MDQ0470718.1"/>
    </source>
</evidence>
<dbReference type="InterPro" id="IPR036388">
    <property type="entry name" value="WH-like_DNA-bd_sf"/>
</dbReference>
<dbReference type="SUPFAM" id="SSF46785">
    <property type="entry name" value="Winged helix' DNA-binding domain"/>
    <property type="match status" value="1"/>
</dbReference>
<evidence type="ECO:0000256" key="4">
    <source>
        <dbReference type="ARBA" id="ARBA00023163"/>
    </source>
</evidence>
<protein>
    <submittedName>
        <fullName evidence="6">DNA-binding transcriptional LysR family regulator</fullName>
    </submittedName>
</protein>
<evidence type="ECO:0000256" key="2">
    <source>
        <dbReference type="ARBA" id="ARBA00023015"/>
    </source>
</evidence>
<dbReference type="CDD" id="cd08420">
    <property type="entry name" value="PBP2_CysL_like"/>
    <property type="match status" value="1"/>
</dbReference>
<dbReference type="InterPro" id="IPR005119">
    <property type="entry name" value="LysR_subst-bd"/>
</dbReference>
<evidence type="ECO:0000256" key="1">
    <source>
        <dbReference type="ARBA" id="ARBA00009437"/>
    </source>
</evidence>
<evidence type="ECO:0000259" key="5">
    <source>
        <dbReference type="PROSITE" id="PS50931"/>
    </source>
</evidence>
<evidence type="ECO:0000313" key="7">
    <source>
        <dbReference type="Proteomes" id="UP001242480"/>
    </source>
</evidence>
<dbReference type="Gene3D" id="1.10.10.10">
    <property type="entry name" value="Winged helix-like DNA-binding domain superfamily/Winged helix DNA-binding domain"/>
    <property type="match status" value="1"/>
</dbReference>
<gene>
    <name evidence="6" type="ORF">QO011_003737</name>
</gene>
<proteinExistence type="inferred from homology"/>
<dbReference type="InterPro" id="IPR036390">
    <property type="entry name" value="WH_DNA-bd_sf"/>
</dbReference>
<dbReference type="Pfam" id="PF03466">
    <property type="entry name" value="LysR_substrate"/>
    <property type="match status" value="1"/>
</dbReference>
<dbReference type="PRINTS" id="PR00039">
    <property type="entry name" value="HTHLYSR"/>
</dbReference>
<keyword evidence="3 6" id="KW-0238">DNA-binding</keyword>
<dbReference type="PROSITE" id="PS50931">
    <property type="entry name" value="HTH_LYSR"/>
    <property type="match status" value="1"/>
</dbReference>
<keyword evidence="4" id="KW-0804">Transcription</keyword>
<feature type="domain" description="HTH lysR-type" evidence="5">
    <location>
        <begin position="1"/>
        <end position="58"/>
    </location>
</feature>
<dbReference type="RefSeq" id="WP_307274894.1">
    <property type="nucleotide sequence ID" value="NZ_JAUSVX010000006.1"/>
</dbReference>
<sequence>MTLEQLRIFVAVAEQEHVTRGARDLNLTQSATSAAIAALEARYATRLFDRVGRRIVLTEAGRLFLVEARAVLARAGAAETVLADLAGLRRGSLALAASQTVGNYWLPRLIHRYRIRHPGIAVTLSIGNTTTVAAMVREGEAHVGIVEGEVDDAALAVDAVAEDRLVLVVAPDHPWAARAPEPPDAFATARWVLRERGSGTRAVLEAVLRALAVRPDTLDIALELPSNEAVRAAVEAGAGATVISELVVASSLKAGTLAAVDIALPQRRFFALRHKERYRTQAERELYRLLGEPTG</sequence>
<dbReference type="PANTHER" id="PTHR30126:SF39">
    <property type="entry name" value="HTH-TYPE TRANSCRIPTIONAL REGULATOR CYSL"/>
    <property type="match status" value="1"/>
</dbReference>
<keyword evidence="7" id="KW-1185">Reference proteome</keyword>
<dbReference type="InterPro" id="IPR000847">
    <property type="entry name" value="LysR_HTH_N"/>
</dbReference>
<name>A0ABU0J8W5_9HYPH</name>
<comment type="caution">
    <text evidence="6">The sequence shown here is derived from an EMBL/GenBank/DDBJ whole genome shotgun (WGS) entry which is preliminary data.</text>
</comment>
<evidence type="ECO:0000256" key="3">
    <source>
        <dbReference type="ARBA" id="ARBA00023125"/>
    </source>
</evidence>
<dbReference type="Gene3D" id="3.40.190.290">
    <property type="match status" value="1"/>
</dbReference>
<organism evidence="6 7">
    <name type="scientific">Labrys wisconsinensis</name>
    <dbReference type="NCBI Taxonomy" id="425677"/>
    <lineage>
        <taxon>Bacteria</taxon>
        <taxon>Pseudomonadati</taxon>
        <taxon>Pseudomonadota</taxon>
        <taxon>Alphaproteobacteria</taxon>
        <taxon>Hyphomicrobiales</taxon>
        <taxon>Xanthobacteraceae</taxon>
        <taxon>Labrys</taxon>
    </lineage>
</organism>
<dbReference type="Pfam" id="PF00126">
    <property type="entry name" value="HTH_1"/>
    <property type="match status" value="1"/>
</dbReference>